<evidence type="ECO:0000256" key="1">
    <source>
        <dbReference type="ARBA" id="ARBA00004123"/>
    </source>
</evidence>
<accession>A0A147BQZ5</accession>
<dbReference type="SMART" id="SM00717">
    <property type="entry name" value="SANT"/>
    <property type="match status" value="1"/>
</dbReference>
<feature type="compositionally biased region" description="Basic and acidic residues" evidence="3">
    <location>
        <begin position="298"/>
        <end position="314"/>
    </location>
</feature>
<protein>
    <submittedName>
        <fullName evidence="7">Putative nuclear receptor corepressor 1-like protein</fullName>
    </submittedName>
</protein>
<evidence type="ECO:0000259" key="5">
    <source>
        <dbReference type="PROSITE" id="PS51293"/>
    </source>
</evidence>
<feature type="domain" description="HTH myb-type" evidence="6">
    <location>
        <begin position="132"/>
        <end position="179"/>
    </location>
</feature>
<organism evidence="7">
    <name type="scientific">Ixodes ricinus</name>
    <name type="common">Common tick</name>
    <name type="synonym">Acarus ricinus</name>
    <dbReference type="NCBI Taxonomy" id="34613"/>
    <lineage>
        <taxon>Eukaryota</taxon>
        <taxon>Metazoa</taxon>
        <taxon>Ecdysozoa</taxon>
        <taxon>Arthropoda</taxon>
        <taxon>Chelicerata</taxon>
        <taxon>Arachnida</taxon>
        <taxon>Acari</taxon>
        <taxon>Parasitiformes</taxon>
        <taxon>Ixodida</taxon>
        <taxon>Ixodoidea</taxon>
        <taxon>Ixodidae</taxon>
        <taxon>Ixodinae</taxon>
        <taxon>Ixodes</taxon>
    </lineage>
</organism>
<feature type="compositionally biased region" description="Low complexity" evidence="3">
    <location>
        <begin position="664"/>
        <end position="686"/>
    </location>
</feature>
<proteinExistence type="inferred from homology"/>
<feature type="compositionally biased region" description="Low complexity" evidence="3">
    <location>
        <begin position="754"/>
        <end position="766"/>
    </location>
</feature>
<dbReference type="InterPro" id="IPR017884">
    <property type="entry name" value="SANT_dom"/>
</dbReference>
<dbReference type="PANTHER" id="PTHR13992:SF39">
    <property type="entry name" value="SMRTER, ISOFORM G"/>
    <property type="match status" value="1"/>
</dbReference>
<comment type="similarity">
    <text evidence="2">Belongs to the N-CoR nuclear receptor corepressors family.</text>
</comment>
<comment type="subcellular location">
    <subcellularLocation>
        <location evidence="1">Nucleus</location>
    </subcellularLocation>
</comment>
<feature type="region of interest" description="Disordered" evidence="3">
    <location>
        <begin position="254"/>
        <end position="595"/>
    </location>
</feature>
<feature type="compositionally biased region" description="Basic and acidic residues" evidence="3">
    <location>
        <begin position="708"/>
        <end position="725"/>
    </location>
</feature>
<feature type="compositionally biased region" description="Low complexity" evidence="3">
    <location>
        <begin position="417"/>
        <end position="433"/>
    </location>
</feature>
<dbReference type="InterPro" id="IPR001005">
    <property type="entry name" value="SANT/Myb"/>
</dbReference>
<feature type="compositionally biased region" description="Pro residues" evidence="3">
    <location>
        <begin position="448"/>
        <end position="462"/>
    </location>
</feature>
<sequence>GDGGPPCAVCRCRLDQGSRWRPLTKANCHVYALKESDLTPEARVCASCRFKTVRQRFVQCPIPTCKTPKRKLKRLRPLPSKWAELDKDVKEAIVQELQIPAGIQKCCSACFNRIARKLEPHPPSEDCGDSSRWTEEEMEQAKKGLREYGTDWPALASLVQSKTKEQCKNFYFNYKRKLSLDEIVRTFREVQASKDDGKRQVTDDEDSGETTTSCEEDNCADRCSSDTASACSPSAKQMDEVSVWECEKPMLAPAMPALAPPPEALAKAPGTDGNNGFEASADYDSSATVSADEGQAADPERPQRPPPEPKEQAGREGPTCMRDLIFQAIEMTLQYSMKPGRNGPPGQKDERGEGPQVPEPARSPYLVQNSLARPEGLVAQFPGHVAPQEDYEVQDLSKKSSREPSPPVRREKPQVVSYPGGYPQQQQPQQYASQPPPAHSNHFRRTPEPPPPPQGMFAPGPPRGVGYGGPPDRGAPPHLVAQSLAPRSLAKAGGKGAVPPPPPAGGGQQAPVVAQAAVQGEGAGGLHHPGHPPEPAGRGLSASLRGPAAPADPSPGGQGGCGLHHLGHAGAPRGPRQEAARGPPPLRPLGAVLPDGGLPGSRAGLLAGLPAKVFERISAQHQPDHDRLPHLQADAAGLLGCRCQGLAPGAGPQPGPCGAPPSLPGALLRAPGGASSARVPAAWGPPAHGPGPRRPGLGRQGHAPRSSPAERDPQRTLGRGQERHPGPQGGFPPGGAPHGGGQPRAPGPVPAHEPALPGGVPLQPGPLHDPGEHGGRTAQPGGAQGGEEALSPGASRCGGA</sequence>
<reference evidence="7" key="1">
    <citation type="journal article" date="2018" name="PLoS Negl. Trop. Dis.">
        <title>Sialome diversity of ticks revealed by RNAseq of single tick salivary glands.</title>
        <authorList>
            <person name="Perner J."/>
            <person name="Kropackova S."/>
            <person name="Kopacek P."/>
            <person name="Ribeiro J.M."/>
        </authorList>
    </citation>
    <scope>NUCLEOTIDE SEQUENCE</scope>
    <source>
        <strain evidence="7">Siblings of single egg batch collected in Ceske Budejovice</strain>
        <tissue evidence="7">Salivary glands</tissue>
    </source>
</reference>
<dbReference type="Gene3D" id="1.20.58.1880">
    <property type="match status" value="1"/>
</dbReference>
<feature type="compositionally biased region" description="Basic and acidic residues" evidence="3">
    <location>
        <begin position="191"/>
        <end position="202"/>
    </location>
</feature>
<feature type="compositionally biased region" description="Pro residues" evidence="3">
    <location>
        <begin position="651"/>
        <end position="663"/>
    </location>
</feature>
<dbReference type="CDD" id="cd00167">
    <property type="entry name" value="SANT"/>
    <property type="match status" value="1"/>
</dbReference>
<dbReference type="AlphaFoldDB" id="A0A147BQZ5"/>
<evidence type="ECO:0000259" key="4">
    <source>
        <dbReference type="PROSITE" id="PS50090"/>
    </source>
</evidence>
<feature type="region of interest" description="Disordered" evidence="3">
    <location>
        <begin position="651"/>
        <end position="800"/>
    </location>
</feature>
<dbReference type="Pfam" id="PF00249">
    <property type="entry name" value="Myb_DNA-binding"/>
    <property type="match status" value="1"/>
</dbReference>
<dbReference type="PROSITE" id="PS50090">
    <property type="entry name" value="MYB_LIKE"/>
    <property type="match status" value="1"/>
</dbReference>
<feature type="compositionally biased region" description="Low complexity" evidence="3">
    <location>
        <begin position="778"/>
        <end position="789"/>
    </location>
</feature>
<dbReference type="PROSITE" id="PS51293">
    <property type="entry name" value="SANT"/>
    <property type="match status" value="1"/>
</dbReference>
<feature type="region of interest" description="Disordered" evidence="3">
    <location>
        <begin position="191"/>
        <end position="236"/>
    </location>
</feature>
<feature type="compositionally biased region" description="Basic and acidic residues" evidence="3">
    <location>
        <begin position="395"/>
        <end position="413"/>
    </location>
</feature>
<dbReference type="SUPFAM" id="SSF46689">
    <property type="entry name" value="Homeodomain-like"/>
    <property type="match status" value="1"/>
</dbReference>
<dbReference type="PROSITE" id="PS51294">
    <property type="entry name" value="HTH_MYB"/>
    <property type="match status" value="1"/>
</dbReference>
<dbReference type="PANTHER" id="PTHR13992">
    <property type="entry name" value="NUCLEAR RECEPTOR CO-REPRESSOR RELATED NCOR"/>
    <property type="match status" value="1"/>
</dbReference>
<feature type="compositionally biased region" description="Polar residues" evidence="3">
    <location>
        <begin position="225"/>
        <end position="235"/>
    </location>
</feature>
<dbReference type="InterPro" id="IPR009057">
    <property type="entry name" value="Homeodomain-like_sf"/>
</dbReference>
<feature type="non-terminal residue" evidence="7">
    <location>
        <position position="1"/>
    </location>
</feature>
<feature type="compositionally biased region" description="Gly residues" evidence="3">
    <location>
        <begin position="727"/>
        <end position="742"/>
    </location>
</feature>
<dbReference type="EMBL" id="GEGO01002224">
    <property type="protein sequence ID" value="JAR93180.1"/>
    <property type="molecule type" value="Transcribed_RNA"/>
</dbReference>
<dbReference type="InterPro" id="IPR051571">
    <property type="entry name" value="N-CoR_corepressor"/>
</dbReference>
<keyword evidence="7" id="KW-0675">Receptor</keyword>
<feature type="compositionally biased region" description="Acidic residues" evidence="3">
    <location>
        <begin position="203"/>
        <end position="218"/>
    </location>
</feature>
<evidence type="ECO:0000256" key="3">
    <source>
        <dbReference type="SAM" id="MobiDB-lite"/>
    </source>
</evidence>
<feature type="domain" description="SANT" evidence="5">
    <location>
        <begin position="128"/>
        <end position="179"/>
    </location>
</feature>
<evidence type="ECO:0000259" key="6">
    <source>
        <dbReference type="PROSITE" id="PS51294"/>
    </source>
</evidence>
<dbReference type="GO" id="GO:0032991">
    <property type="term" value="C:protein-containing complex"/>
    <property type="evidence" value="ECO:0007669"/>
    <property type="project" value="UniProtKB-ARBA"/>
</dbReference>
<feature type="compositionally biased region" description="Low complexity" evidence="3">
    <location>
        <begin position="509"/>
        <end position="520"/>
    </location>
</feature>
<feature type="compositionally biased region" description="Low complexity" evidence="3">
    <location>
        <begin position="546"/>
        <end position="555"/>
    </location>
</feature>
<feature type="domain" description="Myb-like" evidence="4">
    <location>
        <begin position="131"/>
        <end position="175"/>
    </location>
</feature>
<evidence type="ECO:0000256" key="2">
    <source>
        <dbReference type="ARBA" id="ARBA00010097"/>
    </source>
</evidence>
<dbReference type="InterPro" id="IPR017930">
    <property type="entry name" value="Myb_dom"/>
</dbReference>
<evidence type="ECO:0000313" key="7">
    <source>
        <dbReference type="EMBL" id="JAR93180.1"/>
    </source>
</evidence>
<dbReference type="GO" id="GO:0006357">
    <property type="term" value="P:regulation of transcription by RNA polymerase II"/>
    <property type="evidence" value="ECO:0007669"/>
    <property type="project" value="TreeGrafter"/>
</dbReference>
<dbReference type="GO" id="GO:0000785">
    <property type="term" value="C:chromatin"/>
    <property type="evidence" value="ECO:0007669"/>
    <property type="project" value="TreeGrafter"/>
</dbReference>
<dbReference type="GO" id="GO:0005654">
    <property type="term" value="C:nucleoplasm"/>
    <property type="evidence" value="ECO:0007669"/>
    <property type="project" value="UniProtKB-ARBA"/>
</dbReference>
<name>A0A147BQZ5_IXORI</name>